<organism evidence="3 4">
    <name type="scientific">Cohnella rhizosphaerae</name>
    <dbReference type="NCBI Taxonomy" id="1457232"/>
    <lineage>
        <taxon>Bacteria</taxon>
        <taxon>Bacillati</taxon>
        <taxon>Bacillota</taxon>
        <taxon>Bacilli</taxon>
        <taxon>Bacillales</taxon>
        <taxon>Paenibacillaceae</taxon>
        <taxon>Cohnella</taxon>
    </lineage>
</organism>
<dbReference type="SUPFAM" id="SSF101898">
    <property type="entry name" value="NHL repeat"/>
    <property type="match status" value="1"/>
</dbReference>
<evidence type="ECO:0000256" key="2">
    <source>
        <dbReference type="SAM" id="MobiDB-lite"/>
    </source>
</evidence>
<dbReference type="InterPro" id="IPR001258">
    <property type="entry name" value="NHL_repeat"/>
</dbReference>
<gene>
    <name evidence="3" type="ORF">OMP40_19855</name>
</gene>
<dbReference type="InterPro" id="IPR011042">
    <property type="entry name" value="6-blade_b-propeller_TolB-like"/>
</dbReference>
<proteinExistence type="predicted"/>
<evidence type="ECO:0008006" key="5">
    <source>
        <dbReference type="Google" id="ProtNLM"/>
    </source>
</evidence>
<evidence type="ECO:0000256" key="1">
    <source>
        <dbReference type="ARBA" id="ARBA00022737"/>
    </source>
</evidence>
<dbReference type="Gene3D" id="2.120.10.30">
    <property type="entry name" value="TolB, C-terminal domain"/>
    <property type="match status" value="1"/>
</dbReference>
<keyword evidence="4" id="KW-1185">Reference proteome</keyword>
<name>A0A9X4KVA3_9BACL</name>
<evidence type="ECO:0000313" key="3">
    <source>
        <dbReference type="EMBL" id="MDG0811368.1"/>
    </source>
</evidence>
<comment type="caution">
    <text evidence="3">The sequence shown here is derived from an EMBL/GenBank/DDBJ whole genome shotgun (WGS) entry which is preliminary data.</text>
</comment>
<keyword evidence="1" id="KW-0677">Repeat</keyword>
<dbReference type="PANTHER" id="PTHR13833:SF71">
    <property type="entry name" value="NHL DOMAIN-CONTAINING PROTEIN"/>
    <property type="match status" value="1"/>
</dbReference>
<reference evidence="3" key="1">
    <citation type="submission" date="2022-10" db="EMBL/GenBank/DDBJ databases">
        <title>Comparative genomic analysis of Cohnella hashimotonis sp. nov., isolated from the International Space Station.</title>
        <authorList>
            <person name="Simpson A."/>
            <person name="Venkateswaran K."/>
        </authorList>
    </citation>
    <scope>NUCLEOTIDE SEQUENCE</scope>
    <source>
        <strain evidence="3">DSM 28161</strain>
    </source>
</reference>
<accession>A0A9X4KVA3</accession>
<feature type="region of interest" description="Disordered" evidence="2">
    <location>
        <begin position="116"/>
        <end position="144"/>
    </location>
</feature>
<dbReference type="RefSeq" id="WP_277533942.1">
    <property type="nucleotide sequence ID" value="NZ_JAPDIA010000007.1"/>
</dbReference>
<sequence>MVLTVIPEMEVQPYRLKFMDPGGVAIDGSGNIFLADAYNHRIRKIDLNGIITTVAGNGNAGYSADGVLAPNSKLNYPYGVAVDSNGVLYIADRNNSRIRKVSLAVSYNANAASGAVPTPSEYNKGGDGQRSRQHRRTREEGLCF</sequence>
<protein>
    <recommendedName>
        <fullName evidence="5">SMP-30/Gluconolactonase/LRE-like region domain-containing protein</fullName>
    </recommendedName>
</protein>
<evidence type="ECO:0000313" key="4">
    <source>
        <dbReference type="Proteomes" id="UP001153404"/>
    </source>
</evidence>
<dbReference type="Pfam" id="PF01436">
    <property type="entry name" value="NHL"/>
    <property type="match status" value="2"/>
</dbReference>
<dbReference type="EMBL" id="JAPDIA010000007">
    <property type="protein sequence ID" value="MDG0811368.1"/>
    <property type="molecule type" value="Genomic_DNA"/>
</dbReference>
<dbReference type="AlphaFoldDB" id="A0A9X4KVA3"/>
<dbReference type="PANTHER" id="PTHR13833">
    <property type="match status" value="1"/>
</dbReference>
<dbReference type="Proteomes" id="UP001153404">
    <property type="component" value="Unassembled WGS sequence"/>
</dbReference>